<proteinExistence type="predicted"/>
<organism evidence="1">
    <name type="scientific">marine sediment metagenome</name>
    <dbReference type="NCBI Taxonomy" id="412755"/>
    <lineage>
        <taxon>unclassified sequences</taxon>
        <taxon>metagenomes</taxon>
        <taxon>ecological metagenomes</taxon>
    </lineage>
</organism>
<dbReference type="EMBL" id="LAZR01008045">
    <property type="protein sequence ID" value="KKM81283.1"/>
    <property type="molecule type" value="Genomic_DNA"/>
</dbReference>
<accession>A0A0F9KH88</accession>
<comment type="caution">
    <text evidence="1">The sequence shown here is derived from an EMBL/GenBank/DDBJ whole genome shotgun (WGS) entry which is preliminary data.</text>
</comment>
<gene>
    <name evidence="1" type="ORF">LCGC14_1331340</name>
</gene>
<sequence>MEKEEKIIEIFEMEIYLKAYKS</sequence>
<evidence type="ECO:0000313" key="1">
    <source>
        <dbReference type="EMBL" id="KKM81283.1"/>
    </source>
</evidence>
<protein>
    <submittedName>
        <fullName evidence="1">Uncharacterized protein</fullName>
    </submittedName>
</protein>
<feature type="non-terminal residue" evidence="1">
    <location>
        <position position="1"/>
    </location>
</feature>
<reference evidence="1" key="1">
    <citation type="journal article" date="2015" name="Nature">
        <title>Complex archaea that bridge the gap between prokaryotes and eukaryotes.</title>
        <authorList>
            <person name="Spang A."/>
            <person name="Saw J.H."/>
            <person name="Jorgensen S.L."/>
            <person name="Zaremba-Niedzwiedzka K."/>
            <person name="Martijn J."/>
            <person name="Lind A.E."/>
            <person name="van Eijk R."/>
            <person name="Schleper C."/>
            <person name="Guy L."/>
            <person name="Ettema T.J."/>
        </authorList>
    </citation>
    <scope>NUCLEOTIDE SEQUENCE</scope>
</reference>
<dbReference type="AlphaFoldDB" id="A0A0F9KH88"/>
<name>A0A0F9KH88_9ZZZZ</name>